<dbReference type="Pfam" id="PF01053">
    <property type="entry name" value="Cys_Met_Meta_PP"/>
    <property type="match status" value="1"/>
</dbReference>
<dbReference type="CDD" id="cd00614">
    <property type="entry name" value="CGS_like"/>
    <property type="match status" value="1"/>
</dbReference>
<dbReference type="SUPFAM" id="SSF53383">
    <property type="entry name" value="PLP-dependent transferases"/>
    <property type="match status" value="1"/>
</dbReference>
<evidence type="ECO:0000256" key="1">
    <source>
        <dbReference type="ARBA" id="ARBA00001933"/>
    </source>
</evidence>
<proteinExistence type="inferred from homology"/>
<dbReference type="EMBL" id="CP049742">
    <property type="protein sequence ID" value="QPC47484.1"/>
    <property type="molecule type" value="Genomic_DNA"/>
</dbReference>
<dbReference type="KEGG" id="mcui:G8O30_11270"/>
<dbReference type="InterPro" id="IPR015422">
    <property type="entry name" value="PyrdxlP-dep_Trfase_small"/>
</dbReference>
<dbReference type="GO" id="GO:0003961">
    <property type="term" value="F:O-acetylhomoserine aminocarboxypropyltransferase activity"/>
    <property type="evidence" value="ECO:0007669"/>
    <property type="project" value="TreeGrafter"/>
</dbReference>
<dbReference type="FunFam" id="3.40.640.10:FF:000035">
    <property type="entry name" value="O-succinylhomoserine sulfhydrylase"/>
    <property type="match status" value="1"/>
</dbReference>
<dbReference type="GO" id="GO:0006535">
    <property type="term" value="P:cysteine biosynthetic process from serine"/>
    <property type="evidence" value="ECO:0007669"/>
    <property type="project" value="TreeGrafter"/>
</dbReference>
<dbReference type="InterPro" id="IPR015424">
    <property type="entry name" value="PyrdxlP-dep_Trfase"/>
</dbReference>
<name>A0A7S8CCJ9_9BACI</name>
<evidence type="ECO:0000259" key="6">
    <source>
        <dbReference type="SMART" id="SM00881"/>
    </source>
</evidence>
<evidence type="ECO:0000256" key="2">
    <source>
        <dbReference type="ARBA" id="ARBA00009077"/>
    </source>
</evidence>
<dbReference type="InterPro" id="IPR003781">
    <property type="entry name" value="CoA-bd"/>
</dbReference>
<organism evidence="7 8">
    <name type="scientific">Mangrovibacillus cuniculi</name>
    <dbReference type="NCBI Taxonomy" id="2593652"/>
    <lineage>
        <taxon>Bacteria</taxon>
        <taxon>Bacillati</taxon>
        <taxon>Bacillota</taxon>
        <taxon>Bacilli</taxon>
        <taxon>Bacillales</taxon>
        <taxon>Bacillaceae</taxon>
        <taxon>Mangrovibacillus</taxon>
    </lineage>
</organism>
<dbReference type="GO" id="GO:0071269">
    <property type="term" value="P:L-homocysteine biosynthetic process"/>
    <property type="evidence" value="ECO:0007669"/>
    <property type="project" value="TreeGrafter"/>
</dbReference>
<dbReference type="InterPro" id="IPR000277">
    <property type="entry name" value="Cys/Met-Metab_PyrdxlP-dep_enz"/>
</dbReference>
<dbReference type="RefSeq" id="WP_239672153.1">
    <property type="nucleotide sequence ID" value="NZ_CP049742.1"/>
</dbReference>
<sequence>MSKHEFQQYDAETLLLHGGQSPDPTTGSRAVPIYQTTSYVFADTDHAQSLFSLDEPGNIYSRIGNPTVDVFEKRIALLEDGVASVATSSGMAAITLAILNVASAGDHIVAASNLYGGTYNLFAITLPRYGIDVSFVDPKDPNAFRAAVHPNTKAFFAETIGNPSLHVLDIEAVAEAAHENGLPLIIDNTFATPFNCQPLKFGADIVVHSATKWIGGHGTAIGGVVVDGGRFNWNSEKFPTFTQADASYNGIRYAVDFGTLAFATKLRVQLLRDFGACLSPQNAFLLLQGLETLHLRVERHNQNAIEIAQYLDNHPGVEWVTYPGLPTHPSYELAKKYLPKGAGSIVVFGIEGGRDAGKKAIDAVSLWSHVANVGDAKSLIIHPASTTHQQLSAEDLKKSGVTEELIRLSIGLESTKDLLHDLDRAIALATGKSVHSEPSSAITVNDEGVIKWALQSPFKTETVQGNTVQTPKTLAIVGLSSNPARPSYRLARKMQRLGYKVIPVNPRETEVLGETAYPDLRSIPVEVDIVQVFRSPEAAIEIAKEAVEVQPRIFWLQEGVISPEAASIARDAGLEVVHNRCTYKEAQRIRGSIVTYACEV</sequence>
<dbReference type="InterPro" id="IPR054542">
    <property type="entry name" value="Cys_met_metab_PP"/>
</dbReference>
<dbReference type="Gene3D" id="3.40.640.10">
    <property type="entry name" value="Type I PLP-dependent aspartate aminotransferase-like (Major domain)"/>
    <property type="match status" value="1"/>
</dbReference>
<dbReference type="GO" id="GO:0004124">
    <property type="term" value="F:cysteine synthase activity"/>
    <property type="evidence" value="ECO:0007669"/>
    <property type="project" value="TreeGrafter"/>
</dbReference>
<dbReference type="InterPro" id="IPR036291">
    <property type="entry name" value="NAD(P)-bd_dom_sf"/>
</dbReference>
<accession>A0A7S8CCJ9</accession>
<evidence type="ECO:0000313" key="8">
    <source>
        <dbReference type="Proteomes" id="UP000593626"/>
    </source>
</evidence>
<gene>
    <name evidence="7" type="ORF">G8O30_11270</name>
</gene>
<evidence type="ECO:0000256" key="5">
    <source>
        <dbReference type="RuleBase" id="RU362118"/>
    </source>
</evidence>
<comment type="similarity">
    <text evidence="2 5">Belongs to the trans-sulfuration enzymes family.</text>
</comment>
<dbReference type="Pfam" id="PF13380">
    <property type="entry name" value="CoA_binding_2"/>
    <property type="match status" value="1"/>
</dbReference>
<dbReference type="NCBIfam" id="TIGR01326">
    <property type="entry name" value="OAH_OAS_sulfhy"/>
    <property type="match status" value="1"/>
</dbReference>
<dbReference type="Gene3D" id="3.90.1150.10">
    <property type="entry name" value="Aspartate Aminotransferase, domain 1"/>
    <property type="match status" value="1"/>
</dbReference>
<comment type="cofactor">
    <cofactor evidence="1 5">
        <name>pyridoxal 5'-phosphate</name>
        <dbReference type="ChEBI" id="CHEBI:597326"/>
    </cofactor>
</comment>
<dbReference type="SUPFAM" id="SSF51735">
    <property type="entry name" value="NAD(P)-binding Rossmann-fold domains"/>
    <property type="match status" value="1"/>
</dbReference>
<dbReference type="InterPro" id="IPR015421">
    <property type="entry name" value="PyrdxlP-dep_Trfase_major"/>
</dbReference>
<dbReference type="GO" id="GO:0019346">
    <property type="term" value="P:transsulfuration"/>
    <property type="evidence" value="ECO:0007669"/>
    <property type="project" value="InterPro"/>
</dbReference>
<evidence type="ECO:0000256" key="4">
    <source>
        <dbReference type="ARBA" id="ARBA00022898"/>
    </source>
</evidence>
<keyword evidence="4 5" id="KW-0663">Pyridoxal phosphate</keyword>
<dbReference type="Gene3D" id="3.40.50.720">
    <property type="entry name" value="NAD(P)-binding Rossmann-like Domain"/>
    <property type="match status" value="1"/>
</dbReference>
<keyword evidence="3" id="KW-0808">Transferase</keyword>
<dbReference type="PANTHER" id="PTHR43797">
    <property type="entry name" value="HOMOCYSTEINE/CYSTEINE SYNTHASE"/>
    <property type="match status" value="1"/>
</dbReference>
<protein>
    <submittedName>
        <fullName evidence="7">O-acetylhomoserine sulfhydrylase</fullName>
    </submittedName>
</protein>
<dbReference type="Proteomes" id="UP000593626">
    <property type="component" value="Chromosome"/>
</dbReference>
<dbReference type="GO" id="GO:0030170">
    <property type="term" value="F:pyridoxal phosphate binding"/>
    <property type="evidence" value="ECO:0007669"/>
    <property type="project" value="InterPro"/>
</dbReference>
<dbReference type="PANTHER" id="PTHR43797:SF2">
    <property type="entry name" value="HOMOCYSTEINE_CYSTEINE SYNTHASE"/>
    <property type="match status" value="1"/>
</dbReference>
<dbReference type="AlphaFoldDB" id="A0A7S8CCJ9"/>
<reference evidence="7 8" key="1">
    <citation type="submission" date="2019-07" db="EMBL/GenBank/DDBJ databases">
        <title>Genome sequence of 2 isolates from Red Sea Mangroves.</title>
        <authorList>
            <person name="Sefrji F."/>
            <person name="Michoud G."/>
            <person name="Merlino G."/>
            <person name="Daffonchio D."/>
        </authorList>
    </citation>
    <scope>NUCLEOTIDE SEQUENCE [LARGE SCALE GENOMIC DNA]</scope>
    <source>
        <strain evidence="7 8">R1DC41</strain>
    </source>
</reference>
<feature type="domain" description="CoA-binding" evidence="6">
    <location>
        <begin position="468"/>
        <end position="560"/>
    </location>
</feature>
<dbReference type="SMART" id="SM00881">
    <property type="entry name" value="CoA_binding"/>
    <property type="match status" value="1"/>
</dbReference>
<evidence type="ECO:0000313" key="7">
    <source>
        <dbReference type="EMBL" id="QPC47484.1"/>
    </source>
</evidence>
<dbReference type="InterPro" id="IPR006235">
    <property type="entry name" value="OAc-hSer/O-AcSer_sulfhydrylase"/>
</dbReference>
<dbReference type="PROSITE" id="PS00868">
    <property type="entry name" value="CYS_MET_METAB_PP"/>
    <property type="match status" value="1"/>
</dbReference>
<keyword evidence="8" id="KW-1185">Reference proteome</keyword>
<evidence type="ECO:0000256" key="3">
    <source>
        <dbReference type="ARBA" id="ARBA00022679"/>
    </source>
</evidence>
<dbReference type="GO" id="GO:0005737">
    <property type="term" value="C:cytoplasm"/>
    <property type="evidence" value="ECO:0007669"/>
    <property type="project" value="TreeGrafter"/>
</dbReference>